<dbReference type="OrthoDB" id="5120271at2759"/>
<reference evidence="3 4" key="1">
    <citation type="journal article" date="2018" name="PLoS Pathog.">
        <title>Evolution of structural diversity of trichothecenes, a family of toxins produced by plant pathogenic and entomopathogenic fungi.</title>
        <authorList>
            <person name="Proctor R.H."/>
            <person name="McCormick S.P."/>
            <person name="Kim H.S."/>
            <person name="Cardoza R.E."/>
            <person name="Stanley A.M."/>
            <person name="Lindo L."/>
            <person name="Kelly A."/>
            <person name="Brown D.W."/>
            <person name="Lee T."/>
            <person name="Vaughan M.M."/>
            <person name="Alexander N.J."/>
            <person name="Busman M."/>
            <person name="Gutierrez S."/>
        </authorList>
    </citation>
    <scope>NUCLEOTIDE SEQUENCE [LARGE SCALE GENOMIC DNA]</scope>
    <source>
        <strain evidence="3 4">IBT 40837</strain>
    </source>
</reference>
<dbReference type="Proteomes" id="UP000266272">
    <property type="component" value="Unassembled WGS sequence"/>
</dbReference>
<evidence type="ECO:0000313" key="4">
    <source>
        <dbReference type="Proteomes" id="UP000266272"/>
    </source>
</evidence>
<evidence type="ECO:0000256" key="1">
    <source>
        <dbReference type="SAM" id="Coils"/>
    </source>
</evidence>
<dbReference type="PANTHER" id="PTHR40787:SF3">
    <property type="entry name" value="PROTEIN TRANSPORT PROTEIN SEC39"/>
    <property type="match status" value="1"/>
</dbReference>
<sequence length="186" mass="20507">MKLTAILVALAPAVLALPASDGALARRQSSLAVITDQLLFSITLPDFISRRNAKNPATLDWSSDGCTSSPDNPFGFPFVPACNRHDFGYQNYRLQNRFTDSGKLNIDNNFRSDLYFQCQSSSVQSVCKALADVYYAAVRAFGGGDASPGKREESQEDLIREYEEKVEIYNQAVKDAQDKGLLPILD</sequence>
<dbReference type="AlphaFoldDB" id="A0A395P0Q9"/>
<dbReference type="GO" id="GO:0050482">
    <property type="term" value="P:arachidonate secretion"/>
    <property type="evidence" value="ECO:0007669"/>
    <property type="project" value="InterPro"/>
</dbReference>
<dbReference type="Gene3D" id="1.20.90.10">
    <property type="entry name" value="Phospholipase A2 domain"/>
    <property type="match status" value="1"/>
</dbReference>
<evidence type="ECO:0000313" key="3">
    <source>
        <dbReference type="EMBL" id="RFU81904.1"/>
    </source>
</evidence>
<proteinExistence type="predicted"/>
<protein>
    <recommendedName>
        <fullName evidence="5">Phospholipase a2</fullName>
    </recommendedName>
</protein>
<feature type="coiled-coil region" evidence="1">
    <location>
        <begin position="152"/>
        <end position="179"/>
    </location>
</feature>
<keyword evidence="1" id="KW-0175">Coiled coil</keyword>
<gene>
    <name evidence="3" type="ORF">TARUN_284</name>
</gene>
<dbReference type="SUPFAM" id="SSF48619">
    <property type="entry name" value="Phospholipase A2, PLA2"/>
    <property type="match status" value="1"/>
</dbReference>
<accession>A0A395P0Q9</accession>
<comment type="caution">
    <text evidence="3">The sequence shown here is derived from an EMBL/GenBank/DDBJ whole genome shotgun (WGS) entry which is preliminary data.</text>
</comment>
<keyword evidence="4" id="KW-1185">Reference proteome</keyword>
<keyword evidence="2" id="KW-0732">Signal</keyword>
<evidence type="ECO:0000256" key="2">
    <source>
        <dbReference type="SAM" id="SignalP"/>
    </source>
</evidence>
<name>A0A395P0Q9_TRIAR</name>
<organism evidence="3 4">
    <name type="scientific">Trichoderma arundinaceum</name>
    <dbReference type="NCBI Taxonomy" id="490622"/>
    <lineage>
        <taxon>Eukaryota</taxon>
        <taxon>Fungi</taxon>
        <taxon>Dikarya</taxon>
        <taxon>Ascomycota</taxon>
        <taxon>Pezizomycotina</taxon>
        <taxon>Sordariomycetes</taxon>
        <taxon>Hypocreomycetidae</taxon>
        <taxon>Hypocreales</taxon>
        <taxon>Hypocreaceae</taxon>
        <taxon>Trichoderma</taxon>
    </lineage>
</organism>
<dbReference type="GO" id="GO:0006644">
    <property type="term" value="P:phospholipid metabolic process"/>
    <property type="evidence" value="ECO:0007669"/>
    <property type="project" value="InterPro"/>
</dbReference>
<evidence type="ECO:0008006" key="5">
    <source>
        <dbReference type="Google" id="ProtNLM"/>
    </source>
</evidence>
<feature type="signal peptide" evidence="2">
    <location>
        <begin position="1"/>
        <end position="16"/>
    </location>
</feature>
<dbReference type="PANTHER" id="PTHR40787">
    <property type="entry name" value="SECRETED PROTEIN"/>
    <property type="match status" value="1"/>
</dbReference>
<dbReference type="InterPro" id="IPR036444">
    <property type="entry name" value="PLipase_A2_dom_sf"/>
</dbReference>
<dbReference type="GO" id="GO:0004623">
    <property type="term" value="F:phospholipase A2 activity"/>
    <property type="evidence" value="ECO:0007669"/>
    <property type="project" value="InterPro"/>
</dbReference>
<dbReference type="EMBL" id="PXOA01000017">
    <property type="protein sequence ID" value="RFU81904.1"/>
    <property type="molecule type" value="Genomic_DNA"/>
</dbReference>
<dbReference type="InterPro" id="IPR015141">
    <property type="entry name" value="PLipase_A2_prok/fun"/>
</dbReference>
<dbReference type="Pfam" id="PF09056">
    <property type="entry name" value="Phospholip_A2_3"/>
    <property type="match status" value="1"/>
</dbReference>
<feature type="chain" id="PRO_5017406741" description="Phospholipase a2" evidence="2">
    <location>
        <begin position="17"/>
        <end position="186"/>
    </location>
</feature>